<proteinExistence type="predicted"/>
<name>X1NZS4_9ZZZZ</name>
<evidence type="ECO:0008006" key="2">
    <source>
        <dbReference type="Google" id="ProtNLM"/>
    </source>
</evidence>
<feature type="non-terminal residue" evidence="1">
    <location>
        <position position="1"/>
    </location>
</feature>
<evidence type="ECO:0000313" key="1">
    <source>
        <dbReference type="EMBL" id="GAI32295.1"/>
    </source>
</evidence>
<accession>X1NZS4</accession>
<comment type="caution">
    <text evidence="1">The sequence shown here is derived from an EMBL/GenBank/DDBJ whole genome shotgun (WGS) entry which is preliminary data.</text>
</comment>
<reference evidence="1" key="1">
    <citation type="journal article" date="2014" name="Front. Microbiol.">
        <title>High frequency of phylogenetically diverse reductive dehalogenase-homologous genes in deep subseafloor sedimentary metagenomes.</title>
        <authorList>
            <person name="Kawai M."/>
            <person name="Futagami T."/>
            <person name="Toyoda A."/>
            <person name="Takaki Y."/>
            <person name="Nishi S."/>
            <person name="Hori S."/>
            <person name="Arai W."/>
            <person name="Tsubouchi T."/>
            <person name="Morono Y."/>
            <person name="Uchiyama I."/>
            <person name="Ito T."/>
            <person name="Fujiyama A."/>
            <person name="Inagaki F."/>
            <person name="Takami H."/>
        </authorList>
    </citation>
    <scope>NUCLEOTIDE SEQUENCE</scope>
    <source>
        <strain evidence="1">Expedition CK06-06</strain>
    </source>
</reference>
<sequence>AMNDIPQGYVYPNEVHFEINQNNILEYKLASDFLNFNRVDVVCVQHEYGIFGGKNGIYLLELLRNLRTPVVTTLHTVLEKPTQGQKKVLYELGHISLVMHLMNPMDVFEIS</sequence>
<protein>
    <recommendedName>
        <fullName evidence="2">Glycosyltransferase subfamily 4-like N-terminal domain-containing protein</fullName>
    </recommendedName>
</protein>
<organism evidence="1">
    <name type="scientific">marine sediment metagenome</name>
    <dbReference type="NCBI Taxonomy" id="412755"/>
    <lineage>
        <taxon>unclassified sequences</taxon>
        <taxon>metagenomes</taxon>
        <taxon>ecological metagenomes</taxon>
    </lineage>
</organism>
<gene>
    <name evidence="1" type="ORF">S06H3_29099</name>
</gene>
<dbReference type="EMBL" id="BARV01017033">
    <property type="protein sequence ID" value="GAI32295.1"/>
    <property type="molecule type" value="Genomic_DNA"/>
</dbReference>
<dbReference type="AlphaFoldDB" id="X1NZS4"/>